<dbReference type="InterPro" id="IPR007809">
    <property type="entry name" value="FlgN-like"/>
</dbReference>
<feature type="coiled-coil region" evidence="4">
    <location>
        <begin position="46"/>
        <end position="73"/>
    </location>
</feature>
<evidence type="ECO:0000256" key="5">
    <source>
        <dbReference type="SAM" id="MobiDB-lite"/>
    </source>
</evidence>
<reference evidence="6 7" key="1">
    <citation type="submission" date="2024-07" db="EMBL/GenBank/DDBJ databases">
        <title>Molecular mechanisms and environmental adaptations of flagellar loss and biofilm growth of Rhodanobacter under environmental stress.</title>
        <authorList>
            <person name="Chen M."/>
        </authorList>
    </citation>
    <scope>NUCLEOTIDE SEQUENCE [LARGE SCALE GENOMIC DNA]</scope>
    <source>
        <strain evidence="6 7">RS22</strain>
    </source>
</reference>
<proteinExistence type="inferred from homology"/>
<comment type="caution">
    <text evidence="6">The sequence shown here is derived from an EMBL/GenBank/DDBJ whole genome shotgun (WGS) entry which is preliminary data.</text>
</comment>
<evidence type="ECO:0000313" key="7">
    <source>
        <dbReference type="Proteomes" id="UP001562159"/>
    </source>
</evidence>
<dbReference type="Gene3D" id="1.20.58.300">
    <property type="entry name" value="FlgN-like"/>
    <property type="match status" value="1"/>
</dbReference>
<accession>A0ABV4ARL5</accession>
<evidence type="ECO:0000256" key="2">
    <source>
        <dbReference type="ARBA" id="ARBA00007703"/>
    </source>
</evidence>
<keyword evidence="6" id="KW-0966">Cell projection</keyword>
<dbReference type="EMBL" id="JBGBPY010000001">
    <property type="protein sequence ID" value="MEY2183047.1"/>
    <property type="molecule type" value="Genomic_DNA"/>
</dbReference>
<evidence type="ECO:0000256" key="1">
    <source>
        <dbReference type="ARBA" id="ARBA00002397"/>
    </source>
</evidence>
<gene>
    <name evidence="6" type="ORF">AB7878_11540</name>
</gene>
<sequence length="148" mass="16115">MSPPLRQEFAEALAAVQGEMRHGLEQLAQVLEDERAALDGGDIEALDRAGARKQALMQQLEQLDAERRLLAREQPQAPAVPDPDWTAIVQSLQHCHRLNQRNGGIVGQRLQLVRQALAVLTGTDSDSGLYDRSGELHAGARSRPLAAA</sequence>
<protein>
    <submittedName>
        <fullName evidence="6">Flagella synthesis protein FlgN</fullName>
    </submittedName>
</protein>
<dbReference type="InterPro" id="IPR036679">
    <property type="entry name" value="FlgN-like_sf"/>
</dbReference>
<name>A0ABV4ARL5_9GAMM</name>
<dbReference type="SUPFAM" id="SSF140566">
    <property type="entry name" value="FlgN-like"/>
    <property type="match status" value="1"/>
</dbReference>
<evidence type="ECO:0000256" key="3">
    <source>
        <dbReference type="ARBA" id="ARBA00022795"/>
    </source>
</evidence>
<dbReference type="Proteomes" id="UP001562159">
    <property type="component" value="Unassembled WGS sequence"/>
</dbReference>
<evidence type="ECO:0000256" key="4">
    <source>
        <dbReference type="SAM" id="Coils"/>
    </source>
</evidence>
<dbReference type="Pfam" id="PF05130">
    <property type="entry name" value="FlgN"/>
    <property type="match status" value="1"/>
</dbReference>
<evidence type="ECO:0000313" key="6">
    <source>
        <dbReference type="EMBL" id="MEY2183047.1"/>
    </source>
</evidence>
<keyword evidence="6" id="KW-0282">Flagellum</keyword>
<comment type="function">
    <text evidence="1">Required for the efficient initiation of filament assembly.</text>
</comment>
<keyword evidence="7" id="KW-1185">Reference proteome</keyword>
<keyword evidence="4" id="KW-0175">Coiled coil</keyword>
<keyword evidence="3" id="KW-1005">Bacterial flagellum biogenesis</keyword>
<organism evidence="6 7">
    <name type="scientific">Rhodanobacter humi</name>
    <dbReference type="NCBI Taxonomy" id="1888173"/>
    <lineage>
        <taxon>Bacteria</taxon>
        <taxon>Pseudomonadati</taxon>
        <taxon>Pseudomonadota</taxon>
        <taxon>Gammaproteobacteria</taxon>
        <taxon>Lysobacterales</taxon>
        <taxon>Rhodanobacteraceae</taxon>
        <taxon>Rhodanobacter</taxon>
    </lineage>
</organism>
<feature type="region of interest" description="Disordered" evidence="5">
    <location>
        <begin position="128"/>
        <end position="148"/>
    </location>
</feature>
<comment type="similarity">
    <text evidence="2">Belongs to the FlgN family.</text>
</comment>
<keyword evidence="6" id="KW-0969">Cilium</keyword>